<dbReference type="InterPro" id="IPR000408">
    <property type="entry name" value="Reg_chr_condens"/>
</dbReference>
<feature type="compositionally biased region" description="Basic and acidic residues" evidence="3">
    <location>
        <begin position="615"/>
        <end position="624"/>
    </location>
</feature>
<proteinExistence type="predicted"/>
<evidence type="ECO:0000256" key="3">
    <source>
        <dbReference type="SAM" id="MobiDB-lite"/>
    </source>
</evidence>
<dbReference type="PROSITE" id="PS50012">
    <property type="entry name" value="RCC1_3"/>
    <property type="match status" value="3"/>
</dbReference>
<dbReference type="PANTHER" id="PTHR22872">
    <property type="entry name" value="BTK-BINDING PROTEIN-RELATED"/>
    <property type="match status" value="1"/>
</dbReference>
<dbReference type="PANTHER" id="PTHR22872:SF2">
    <property type="entry name" value="INHIBITOR OF BRUTON TYROSINE KINASE"/>
    <property type="match status" value="1"/>
</dbReference>
<comment type="caution">
    <text evidence="4">The sequence shown here is derived from an EMBL/GenBank/DDBJ whole genome shotgun (WGS) entry which is preliminary data.</text>
</comment>
<dbReference type="EMBL" id="JAIQCV010000013">
    <property type="protein sequence ID" value="KAH1032959.1"/>
    <property type="molecule type" value="Genomic_DNA"/>
</dbReference>
<feature type="region of interest" description="Disordered" evidence="3">
    <location>
        <begin position="603"/>
        <end position="636"/>
    </location>
</feature>
<feature type="repeat" description="RCC1" evidence="2">
    <location>
        <begin position="211"/>
        <end position="266"/>
    </location>
</feature>
<dbReference type="AlphaFoldDB" id="A0A9D3ZG94"/>
<evidence type="ECO:0000313" key="4">
    <source>
        <dbReference type="EMBL" id="KAH1032959.1"/>
    </source>
</evidence>
<dbReference type="Pfam" id="PF00415">
    <property type="entry name" value="RCC1"/>
    <property type="match status" value="2"/>
</dbReference>
<dbReference type="InterPro" id="IPR051625">
    <property type="entry name" value="Signaling_Regulatory_Domain"/>
</dbReference>
<feature type="repeat" description="RCC1" evidence="2">
    <location>
        <begin position="124"/>
        <end position="174"/>
    </location>
</feature>
<name>A0A9D3ZG94_9ROSI</name>
<protein>
    <submittedName>
        <fullName evidence="4">Uncharacterized protein</fullName>
    </submittedName>
</protein>
<keyword evidence="1" id="KW-0677">Repeat</keyword>
<gene>
    <name evidence="4" type="ORF">J1N35_045133</name>
</gene>
<feature type="repeat" description="RCC1" evidence="2">
    <location>
        <begin position="51"/>
        <end position="123"/>
    </location>
</feature>
<accession>A0A9D3ZG94</accession>
<evidence type="ECO:0000256" key="1">
    <source>
        <dbReference type="ARBA" id="ARBA00022737"/>
    </source>
</evidence>
<dbReference type="CDD" id="cd14733">
    <property type="entry name" value="BACK"/>
    <property type="match status" value="1"/>
</dbReference>
<dbReference type="SUPFAM" id="SSF50985">
    <property type="entry name" value="RCC1/BLIP-II"/>
    <property type="match status" value="1"/>
</dbReference>
<evidence type="ECO:0000313" key="5">
    <source>
        <dbReference type="Proteomes" id="UP000828251"/>
    </source>
</evidence>
<organism evidence="4 5">
    <name type="scientific">Gossypium stocksii</name>
    <dbReference type="NCBI Taxonomy" id="47602"/>
    <lineage>
        <taxon>Eukaryota</taxon>
        <taxon>Viridiplantae</taxon>
        <taxon>Streptophyta</taxon>
        <taxon>Embryophyta</taxon>
        <taxon>Tracheophyta</taxon>
        <taxon>Spermatophyta</taxon>
        <taxon>Magnoliopsida</taxon>
        <taxon>eudicotyledons</taxon>
        <taxon>Gunneridae</taxon>
        <taxon>Pentapetalae</taxon>
        <taxon>rosids</taxon>
        <taxon>malvids</taxon>
        <taxon>Malvales</taxon>
        <taxon>Malvaceae</taxon>
        <taxon>Malvoideae</taxon>
        <taxon>Gossypium</taxon>
    </lineage>
</organism>
<keyword evidence="5" id="KW-1185">Reference proteome</keyword>
<dbReference type="InterPro" id="IPR009091">
    <property type="entry name" value="RCC1/BLIP-II"/>
</dbReference>
<dbReference type="OrthoDB" id="1893551at2759"/>
<sequence length="721" mass="79535">MPLRLVAAGADPDAKSGASITLEDSKCRTPIDLLSGPVLKVFESRLDSVATEVFSWGSGVNYQLGTGNAHIQKLPCKLDLFHGSIINGQAAVITPRRVTFGLGARRVKAIAAAKHHTVVATEVGEVFTLGSNREGQLGYTPVDTQPTPRRVSSLKSRIVTVAAANKHTAVVSESGEVFTWGSNREVEYLKGKVFKGVATAKYHTIVLGADGEVYTWGHRLVSPSRVVITRNLKKSGSTPMRFHRKERLHVVAIAAGMVHSMAMTEDGALFYWVSSDPGLRCQQLYSLCEKTIVSFSAGKYWAATATATGDVYMWDGKKSMDKPPVATQLHGVKRATSVSVGETHLMSIVSLYHPIYPPNMPPSDQVLKLKVNEVQELDEDVLFNDPDSSGMRSSMHKIGSEMKTIPSLKSLCEKVAAECLMEPRNAIQLLEIADSLGADDLRKYCEGIVIRNLDYILTVSSQAFASASPDVLASLEKSLDSRSTESWSYRRLPTPTATFPVIINSDEEDGESEVLRTRDNKNKTYVVNGGDRLDSFLQPRDYLNQGISEQVQALQNKLQQIEVLEMKQLGGYILDDQQIAKLQIKPDLENSLAELGLPVEKSQSKGSCSVSADAKGNKKAEVSRKQRRKSKQRVAQVERVSDFSTSNIERNSVKDISNIEIPQVLMNKEENAMVEGTITDKPRKSLLSLFKERTARSMQKIRVLHKQQPKRRIGKVDFLCF</sequence>
<evidence type="ECO:0000256" key="2">
    <source>
        <dbReference type="PROSITE-ProRule" id="PRU00235"/>
    </source>
</evidence>
<reference evidence="4 5" key="1">
    <citation type="journal article" date="2021" name="Plant Biotechnol. J.">
        <title>Multi-omics assisted identification of the key and species-specific regulatory components of drought-tolerant mechanisms in Gossypium stocksii.</title>
        <authorList>
            <person name="Yu D."/>
            <person name="Ke L."/>
            <person name="Zhang D."/>
            <person name="Wu Y."/>
            <person name="Sun Y."/>
            <person name="Mei J."/>
            <person name="Sun J."/>
            <person name="Sun Y."/>
        </authorList>
    </citation>
    <scope>NUCLEOTIDE SEQUENCE [LARGE SCALE GENOMIC DNA]</scope>
    <source>
        <strain evidence="5">cv. E1</strain>
        <tissue evidence="4">Leaf</tissue>
    </source>
</reference>
<dbReference type="Proteomes" id="UP000828251">
    <property type="component" value="Unassembled WGS sequence"/>
</dbReference>
<dbReference type="Gene3D" id="2.130.10.30">
    <property type="entry name" value="Regulator of chromosome condensation 1/beta-lactamase-inhibitor protein II"/>
    <property type="match status" value="2"/>
</dbReference>